<dbReference type="Gene3D" id="3.90.1200.10">
    <property type="match status" value="1"/>
</dbReference>
<evidence type="ECO:0000256" key="5">
    <source>
        <dbReference type="ARBA" id="ARBA00022777"/>
    </source>
</evidence>
<evidence type="ECO:0000256" key="3">
    <source>
        <dbReference type="ARBA" id="ARBA00022490"/>
    </source>
</evidence>
<evidence type="ECO:0000256" key="6">
    <source>
        <dbReference type="ARBA" id="ARBA00036820"/>
    </source>
</evidence>
<evidence type="ECO:0000313" key="11">
    <source>
        <dbReference type="EMBL" id="KAJ1181792.1"/>
    </source>
</evidence>
<evidence type="ECO:0000313" key="12">
    <source>
        <dbReference type="Proteomes" id="UP001066276"/>
    </source>
</evidence>
<dbReference type="SUPFAM" id="SSF56112">
    <property type="entry name" value="Protein kinase-like (PK-like)"/>
    <property type="match status" value="1"/>
</dbReference>
<dbReference type="EC" id="2.7.1.81" evidence="8"/>
<dbReference type="GO" id="GO:0005737">
    <property type="term" value="C:cytoplasm"/>
    <property type="evidence" value="ECO:0007669"/>
    <property type="project" value="UniProtKB-SubCell"/>
</dbReference>
<comment type="similarity">
    <text evidence="2">Belongs to the aminoglycoside phosphotransferase family.</text>
</comment>
<proteinExistence type="inferred from homology"/>
<sequence>MAWRTTALYLQVGWDPEVLVLGVAQAQTDMDEHDKWFQASKRPVRPGGTIISSEAQRTDKMARANNQSQTSYDVGKPALSDTQATLLVEGVFGLKVSKIKPLPSYDDQNFHIETAELEKTTNVSDFVLKITSCEESKNVNLIDVQTRVMMFLRTEGFPTPTAVPTRDGRILSLESIDYGSEKKEHMVRLLTYLPGVPLAKTHAGPDLLYEVGQLAAKLDKALEKFSHPKINTLDRGPFIWNLSHVPLLKQMMFAVDQQRPREVVEQTILEFEKSILPKLGDFRRSINHGDLNDHNILLQQTSKESFGKIQDTNRISGILDFNDMSYGYYVFEVAISIMYMMIESQEPLKAGGYVLAGFESILPLNPAERDALFILVMGRFVQSLVMAKYSVRQHPENEEYLMTTAKTGWKHLLTMAEVGKEAVEKIWFDTAKAYSESK</sequence>
<dbReference type="Pfam" id="PF01636">
    <property type="entry name" value="APH"/>
    <property type="match status" value="1"/>
</dbReference>
<comment type="catalytic activity">
    <reaction evidence="6">
        <text>(5R)-5-hydroxy-L-lysine + GTP = (5R)-5-phosphooxy-L-lysine + GDP + H(+)</text>
        <dbReference type="Rhea" id="RHEA:19049"/>
        <dbReference type="ChEBI" id="CHEBI:15378"/>
        <dbReference type="ChEBI" id="CHEBI:37565"/>
        <dbReference type="ChEBI" id="CHEBI:57882"/>
        <dbReference type="ChEBI" id="CHEBI:58189"/>
        <dbReference type="ChEBI" id="CHEBI:58357"/>
        <dbReference type="EC" id="2.7.1.81"/>
    </reaction>
</comment>
<dbReference type="FunFam" id="3.30.200.20:FF:000549">
    <property type="entry name" value="hydroxylysine kinase"/>
    <property type="match status" value="1"/>
</dbReference>
<name>A0AAV7TYL3_PLEWA</name>
<protein>
    <recommendedName>
        <fullName evidence="9">Hydroxylysine kinase</fullName>
        <ecNumber evidence="8">2.7.1.81</ecNumber>
    </recommendedName>
</protein>
<reference evidence="11" key="1">
    <citation type="journal article" date="2022" name="bioRxiv">
        <title>Sequencing and chromosome-scale assembly of the giantPleurodeles waltlgenome.</title>
        <authorList>
            <person name="Brown T."/>
            <person name="Elewa A."/>
            <person name="Iarovenko S."/>
            <person name="Subramanian E."/>
            <person name="Araus A.J."/>
            <person name="Petzold A."/>
            <person name="Susuki M."/>
            <person name="Suzuki K.-i.T."/>
            <person name="Hayashi T."/>
            <person name="Toyoda A."/>
            <person name="Oliveira C."/>
            <person name="Osipova E."/>
            <person name="Leigh N.D."/>
            <person name="Simon A."/>
            <person name="Yun M.H."/>
        </authorList>
    </citation>
    <scope>NUCLEOTIDE SEQUENCE</scope>
    <source>
        <strain evidence="11">20211129_DDA</strain>
        <tissue evidence="11">Liver</tissue>
    </source>
</reference>
<dbReference type="AlphaFoldDB" id="A0AAV7TYL3"/>
<dbReference type="InterPro" id="IPR011009">
    <property type="entry name" value="Kinase-like_dom_sf"/>
</dbReference>
<gene>
    <name evidence="11" type="ORF">NDU88_006991</name>
</gene>
<comment type="subcellular location">
    <subcellularLocation>
        <location evidence="1">Cytoplasm</location>
    </subcellularLocation>
</comment>
<dbReference type="InterPro" id="IPR050249">
    <property type="entry name" value="Pseudomonas-type_ThrB"/>
</dbReference>
<accession>A0AAV7TYL3</accession>
<evidence type="ECO:0000256" key="7">
    <source>
        <dbReference type="ARBA" id="ARBA00037368"/>
    </source>
</evidence>
<dbReference type="PANTHER" id="PTHR21064:SF1">
    <property type="entry name" value="HYDROXYLYSINE KINASE"/>
    <property type="match status" value="1"/>
</dbReference>
<evidence type="ECO:0000256" key="2">
    <source>
        <dbReference type="ARBA" id="ARBA00006219"/>
    </source>
</evidence>
<keyword evidence="4" id="KW-0808">Transferase</keyword>
<dbReference type="FunFam" id="3.90.1200.10:FF:000007">
    <property type="entry name" value="hydroxylysine kinase isoform X1"/>
    <property type="match status" value="1"/>
</dbReference>
<keyword evidence="3" id="KW-0963">Cytoplasm</keyword>
<comment type="function">
    <text evidence="7">Catalyzes the GTP-dependent phosphorylation of 5-hydroxy-L-lysine.</text>
</comment>
<dbReference type="Proteomes" id="UP001066276">
    <property type="component" value="Chromosome 3_2"/>
</dbReference>
<evidence type="ECO:0000259" key="10">
    <source>
        <dbReference type="Pfam" id="PF01636"/>
    </source>
</evidence>
<feature type="domain" description="Aminoglycoside phosphotransferase" evidence="10">
    <location>
        <begin position="99"/>
        <end position="348"/>
    </location>
</feature>
<organism evidence="11 12">
    <name type="scientific">Pleurodeles waltl</name>
    <name type="common">Iberian ribbed newt</name>
    <dbReference type="NCBI Taxonomy" id="8319"/>
    <lineage>
        <taxon>Eukaryota</taxon>
        <taxon>Metazoa</taxon>
        <taxon>Chordata</taxon>
        <taxon>Craniata</taxon>
        <taxon>Vertebrata</taxon>
        <taxon>Euteleostomi</taxon>
        <taxon>Amphibia</taxon>
        <taxon>Batrachia</taxon>
        <taxon>Caudata</taxon>
        <taxon>Salamandroidea</taxon>
        <taxon>Salamandridae</taxon>
        <taxon>Pleurodelinae</taxon>
        <taxon>Pleurodeles</taxon>
    </lineage>
</organism>
<dbReference type="Gene3D" id="3.30.200.20">
    <property type="entry name" value="Phosphorylase Kinase, domain 1"/>
    <property type="match status" value="1"/>
</dbReference>
<dbReference type="PANTHER" id="PTHR21064">
    <property type="entry name" value="AMINOGLYCOSIDE PHOSPHOTRANSFERASE DOMAIN-CONTAINING PROTEIN-RELATED"/>
    <property type="match status" value="1"/>
</dbReference>
<evidence type="ECO:0000256" key="1">
    <source>
        <dbReference type="ARBA" id="ARBA00004496"/>
    </source>
</evidence>
<dbReference type="EMBL" id="JANPWB010000006">
    <property type="protein sequence ID" value="KAJ1181792.1"/>
    <property type="molecule type" value="Genomic_DNA"/>
</dbReference>
<evidence type="ECO:0000256" key="4">
    <source>
        <dbReference type="ARBA" id="ARBA00022679"/>
    </source>
</evidence>
<keyword evidence="5" id="KW-0418">Kinase</keyword>
<comment type="caution">
    <text evidence="11">The sequence shown here is derived from an EMBL/GenBank/DDBJ whole genome shotgun (WGS) entry which is preliminary data.</text>
</comment>
<evidence type="ECO:0000256" key="9">
    <source>
        <dbReference type="ARBA" id="ARBA00040505"/>
    </source>
</evidence>
<dbReference type="InterPro" id="IPR002575">
    <property type="entry name" value="Aminoglycoside_PTrfase"/>
</dbReference>
<keyword evidence="12" id="KW-1185">Reference proteome</keyword>
<evidence type="ECO:0000256" key="8">
    <source>
        <dbReference type="ARBA" id="ARBA00038873"/>
    </source>
</evidence>
<dbReference type="GO" id="GO:0047992">
    <property type="term" value="F:hydroxylysine kinase activity"/>
    <property type="evidence" value="ECO:0007669"/>
    <property type="project" value="UniProtKB-EC"/>
</dbReference>